<gene>
    <name evidence="2" type="ORF">J9309_02370</name>
</gene>
<organism evidence="2 3">
    <name type="scientific">Faecalibacter bovis</name>
    <dbReference type="NCBI Taxonomy" id="2898187"/>
    <lineage>
        <taxon>Bacteria</taxon>
        <taxon>Pseudomonadati</taxon>
        <taxon>Bacteroidota</taxon>
        <taxon>Flavobacteriia</taxon>
        <taxon>Flavobacteriales</taxon>
        <taxon>Weeksellaceae</taxon>
        <taxon>Faecalibacter</taxon>
    </lineage>
</organism>
<keyword evidence="1" id="KW-0812">Transmembrane</keyword>
<protein>
    <recommendedName>
        <fullName evidence="4">DUF304 domain-containing protein</fullName>
    </recommendedName>
</protein>
<dbReference type="Proteomes" id="UP000672011">
    <property type="component" value="Chromosome"/>
</dbReference>
<keyword evidence="1" id="KW-1133">Transmembrane helix</keyword>
<evidence type="ECO:0000313" key="3">
    <source>
        <dbReference type="Proteomes" id="UP000672011"/>
    </source>
</evidence>
<sequence length="159" mass="18078">MKKRINISLHPVFVLISSVYLLIFITYGIKNFKGLLGIGNHQDEVIGLIISILAVSFFIYLALVRYRRIEIYENRYVLKSIVASRTIYKQDIDSIRKVPVNLFNLKLGSIGVMGIISFASSGETYNVSDMSNTLRIDLKNNEVLHISCDIPKEILNKLI</sequence>
<evidence type="ECO:0000256" key="1">
    <source>
        <dbReference type="SAM" id="Phobius"/>
    </source>
</evidence>
<keyword evidence="1" id="KW-0472">Membrane</keyword>
<name>A0ABX7XEB2_9FLAO</name>
<reference evidence="2 3" key="1">
    <citation type="journal article" date="2021" name="Int. J. Syst. Evol. Microbiol.">
        <title>Faecalibacter bovis sp. nov., isolated from cow faeces.</title>
        <authorList>
            <person name="Li F."/>
            <person name="Zhao W."/>
            <person name="Hong Q."/>
            <person name="Shao Q."/>
            <person name="Song J."/>
            <person name="Yang S."/>
        </authorList>
    </citation>
    <scope>NUCLEOTIDE SEQUENCE [LARGE SCALE GENOMIC DNA]</scope>
    <source>
        <strain evidence="2 3">ZY171143</strain>
    </source>
</reference>
<dbReference type="EMBL" id="CP072842">
    <property type="protein sequence ID" value="QTV06203.1"/>
    <property type="molecule type" value="Genomic_DNA"/>
</dbReference>
<keyword evidence="3" id="KW-1185">Reference proteome</keyword>
<proteinExistence type="predicted"/>
<reference evidence="3" key="2">
    <citation type="submission" date="2021-04" db="EMBL/GenBank/DDBJ databases">
        <title>Taxonomy of Flavobacteriaceae bacterium ZY171143.</title>
        <authorList>
            <person name="Li F."/>
        </authorList>
    </citation>
    <scope>NUCLEOTIDE SEQUENCE [LARGE SCALE GENOMIC DNA]</scope>
    <source>
        <strain evidence="3">ZY171143</strain>
    </source>
</reference>
<feature type="transmembrane region" description="Helical" evidence="1">
    <location>
        <begin position="12"/>
        <end position="29"/>
    </location>
</feature>
<feature type="transmembrane region" description="Helical" evidence="1">
    <location>
        <begin position="45"/>
        <end position="66"/>
    </location>
</feature>
<dbReference type="RefSeq" id="WP_230476845.1">
    <property type="nucleotide sequence ID" value="NZ_CP072842.1"/>
</dbReference>
<evidence type="ECO:0000313" key="2">
    <source>
        <dbReference type="EMBL" id="QTV06203.1"/>
    </source>
</evidence>
<accession>A0ABX7XEB2</accession>
<evidence type="ECO:0008006" key="4">
    <source>
        <dbReference type="Google" id="ProtNLM"/>
    </source>
</evidence>